<sequence>MQFFLFILASVFIFTNADRQYKVAAKRISDSPIISRKIGSDFYSNLYAGIYEYKNEYGLIVGTWNDTGYYLVNSKLFYFSNGSISALPTLNNATLTFPQGSTNYNSGGNNFDSISFFNGSYYLLYDETDIDEYPVLAWAKTDNPFDQNSWIRLGHIFSDSAKINTFKASFLWATKENALPMHYLFWDDTQAIYSVYVGTNPLPLKTGDFLFLYSGVTEDDDRTRTGCTILDAVNPTNILYRQNGSIMSPELDWEQDIYLTSIVPDPYGCPSNVGDIIGPNFVANAECFIGVYGIYEIGAVRVVASWIDDISSSTASSDNCVDIDSTCGSYISNCLLASYQPLMCKYCQ</sequence>
<dbReference type="WBParaSite" id="ES5_v2.g20912.t1">
    <property type="protein sequence ID" value="ES5_v2.g20912.t1"/>
    <property type="gene ID" value="ES5_v2.g20912"/>
</dbReference>
<protein>
    <submittedName>
        <fullName evidence="2">Uncharacterized protein</fullName>
    </submittedName>
</protein>
<accession>A0AC34FU20</accession>
<evidence type="ECO:0000313" key="1">
    <source>
        <dbReference type="Proteomes" id="UP000887579"/>
    </source>
</evidence>
<name>A0AC34FU20_9BILA</name>
<proteinExistence type="predicted"/>
<dbReference type="Proteomes" id="UP000887579">
    <property type="component" value="Unplaced"/>
</dbReference>
<evidence type="ECO:0000313" key="2">
    <source>
        <dbReference type="WBParaSite" id="ES5_v2.g20912.t1"/>
    </source>
</evidence>
<reference evidence="2" key="1">
    <citation type="submission" date="2022-11" db="UniProtKB">
        <authorList>
            <consortium name="WormBaseParasite"/>
        </authorList>
    </citation>
    <scope>IDENTIFICATION</scope>
</reference>
<organism evidence="1 2">
    <name type="scientific">Panagrolaimus sp. ES5</name>
    <dbReference type="NCBI Taxonomy" id="591445"/>
    <lineage>
        <taxon>Eukaryota</taxon>
        <taxon>Metazoa</taxon>
        <taxon>Ecdysozoa</taxon>
        <taxon>Nematoda</taxon>
        <taxon>Chromadorea</taxon>
        <taxon>Rhabditida</taxon>
        <taxon>Tylenchina</taxon>
        <taxon>Panagrolaimomorpha</taxon>
        <taxon>Panagrolaimoidea</taxon>
        <taxon>Panagrolaimidae</taxon>
        <taxon>Panagrolaimus</taxon>
    </lineage>
</organism>